<dbReference type="PROSITE" id="PS00041">
    <property type="entry name" value="HTH_ARAC_FAMILY_1"/>
    <property type="match status" value="1"/>
</dbReference>
<dbReference type="Gene3D" id="1.10.10.60">
    <property type="entry name" value="Homeodomain-like"/>
    <property type="match status" value="1"/>
</dbReference>
<dbReference type="InterPro" id="IPR002818">
    <property type="entry name" value="DJ-1/PfpI"/>
</dbReference>
<dbReference type="InterPro" id="IPR018060">
    <property type="entry name" value="HTH_AraC"/>
</dbReference>
<accession>A0A917B9J4</accession>
<gene>
    <name evidence="5" type="ORF">GCM10011399_25910</name>
</gene>
<dbReference type="SUPFAM" id="SSF46689">
    <property type="entry name" value="Homeodomain-like"/>
    <property type="match status" value="1"/>
</dbReference>
<dbReference type="Gene3D" id="3.40.50.880">
    <property type="match status" value="1"/>
</dbReference>
<dbReference type="AlphaFoldDB" id="A0A917B9J4"/>
<reference evidence="5 6" key="1">
    <citation type="journal article" date="2014" name="Int. J. Syst. Evol. Microbiol.">
        <title>Complete genome sequence of Corynebacterium casei LMG S-19264T (=DSM 44701T), isolated from a smear-ripened cheese.</title>
        <authorList>
            <consortium name="US DOE Joint Genome Institute (JGI-PGF)"/>
            <person name="Walter F."/>
            <person name="Albersmeier A."/>
            <person name="Kalinowski J."/>
            <person name="Ruckert C."/>
        </authorList>
    </citation>
    <scope>NUCLEOTIDE SEQUENCE [LARGE SCALE GENOMIC DNA]</scope>
    <source>
        <strain evidence="5 6">CGMCC 1.12976</strain>
    </source>
</reference>
<dbReference type="PANTHER" id="PTHR43130">
    <property type="entry name" value="ARAC-FAMILY TRANSCRIPTIONAL REGULATOR"/>
    <property type="match status" value="1"/>
</dbReference>
<dbReference type="PROSITE" id="PS01124">
    <property type="entry name" value="HTH_ARAC_FAMILY_2"/>
    <property type="match status" value="1"/>
</dbReference>
<dbReference type="InterPro" id="IPR018062">
    <property type="entry name" value="HTH_AraC-typ_CS"/>
</dbReference>
<evidence type="ECO:0000256" key="3">
    <source>
        <dbReference type="ARBA" id="ARBA00023163"/>
    </source>
</evidence>
<dbReference type="GO" id="GO:0043565">
    <property type="term" value="F:sequence-specific DNA binding"/>
    <property type="evidence" value="ECO:0007669"/>
    <property type="project" value="InterPro"/>
</dbReference>
<evidence type="ECO:0000313" key="6">
    <source>
        <dbReference type="Proteomes" id="UP000598775"/>
    </source>
</evidence>
<dbReference type="Pfam" id="PF12833">
    <property type="entry name" value="HTH_18"/>
    <property type="match status" value="1"/>
</dbReference>
<dbReference type="SMART" id="SM00342">
    <property type="entry name" value="HTH_ARAC"/>
    <property type="match status" value="1"/>
</dbReference>
<keyword evidence="3" id="KW-0804">Transcription</keyword>
<evidence type="ECO:0000259" key="4">
    <source>
        <dbReference type="PROSITE" id="PS01124"/>
    </source>
</evidence>
<organism evidence="5 6">
    <name type="scientific">Subtercola lobariae</name>
    <dbReference type="NCBI Taxonomy" id="1588641"/>
    <lineage>
        <taxon>Bacteria</taxon>
        <taxon>Bacillati</taxon>
        <taxon>Actinomycetota</taxon>
        <taxon>Actinomycetes</taxon>
        <taxon>Micrococcales</taxon>
        <taxon>Microbacteriaceae</taxon>
        <taxon>Subtercola</taxon>
    </lineage>
</organism>
<dbReference type="Proteomes" id="UP000598775">
    <property type="component" value="Unassembled WGS sequence"/>
</dbReference>
<protein>
    <submittedName>
        <fullName evidence="5">Transcription regulator, AraC family protein</fullName>
    </submittedName>
</protein>
<keyword evidence="2" id="KW-0238">DNA-binding</keyword>
<dbReference type="GO" id="GO:0003700">
    <property type="term" value="F:DNA-binding transcription factor activity"/>
    <property type="evidence" value="ECO:0007669"/>
    <property type="project" value="InterPro"/>
</dbReference>
<feature type="domain" description="HTH araC/xylS-type" evidence="4">
    <location>
        <begin position="220"/>
        <end position="317"/>
    </location>
</feature>
<dbReference type="RefSeq" id="WP_203586008.1">
    <property type="nucleotide sequence ID" value="NZ_BMGP01000004.1"/>
</dbReference>
<dbReference type="InterPro" id="IPR029062">
    <property type="entry name" value="Class_I_gatase-like"/>
</dbReference>
<dbReference type="PANTHER" id="PTHR43130:SF3">
    <property type="entry name" value="HTH-TYPE TRANSCRIPTIONAL REGULATOR RV1931C"/>
    <property type="match status" value="1"/>
</dbReference>
<proteinExistence type="predicted"/>
<dbReference type="InterPro" id="IPR052158">
    <property type="entry name" value="INH-QAR"/>
</dbReference>
<comment type="caution">
    <text evidence="5">The sequence shown here is derived from an EMBL/GenBank/DDBJ whole genome shotgun (WGS) entry which is preliminary data.</text>
</comment>
<dbReference type="EMBL" id="BMGP01000004">
    <property type="protein sequence ID" value="GGF31560.1"/>
    <property type="molecule type" value="Genomic_DNA"/>
</dbReference>
<dbReference type="SUPFAM" id="SSF52317">
    <property type="entry name" value="Class I glutamine amidotransferase-like"/>
    <property type="match status" value="1"/>
</dbReference>
<evidence type="ECO:0000256" key="1">
    <source>
        <dbReference type="ARBA" id="ARBA00023015"/>
    </source>
</evidence>
<evidence type="ECO:0000313" key="5">
    <source>
        <dbReference type="EMBL" id="GGF31560.1"/>
    </source>
</evidence>
<sequence>MPEDGRATRRVAILAHHNVTMIDVAGPADVFSHANTFGAAYETVLVSPDGADAVTSNGLTLRVGAAAAEVAGLDTVIVPGAYGMVEHPFASSLVNSVDHLTAVSSRVASVCTGSFLLAEIGLLNHRKATTHFTRLELFRTRFSAVDVQDDALYVRDGTITTSAGIGSGIDLALTFVEDDYGPELARLVARQMLIFVQRPGGASQFSAASRFSAVENRPLRALVDAIVADPAADYSVAAMAAHAHVSPRQLARLFADELSVTPARYVETVRLEAAQTLLQRGYTVQSAAELSGLGSAPTLRRLFLARLGVSPSVYAERMTGA</sequence>
<keyword evidence="1" id="KW-0805">Transcription regulation</keyword>
<evidence type="ECO:0000256" key="2">
    <source>
        <dbReference type="ARBA" id="ARBA00023125"/>
    </source>
</evidence>
<dbReference type="CDD" id="cd03137">
    <property type="entry name" value="GATase1_AraC_1"/>
    <property type="match status" value="1"/>
</dbReference>
<keyword evidence="6" id="KW-1185">Reference proteome</keyword>
<dbReference type="Pfam" id="PF01965">
    <property type="entry name" value="DJ-1_PfpI"/>
    <property type="match status" value="1"/>
</dbReference>
<dbReference type="InterPro" id="IPR009057">
    <property type="entry name" value="Homeodomain-like_sf"/>
</dbReference>
<name>A0A917B9J4_9MICO</name>